<reference evidence="2 3" key="1">
    <citation type="submission" date="2014-04" db="EMBL/GenBank/DDBJ databases">
        <authorList>
            <consortium name="DOE Joint Genome Institute"/>
            <person name="Kuo A."/>
            <person name="Girlanda M."/>
            <person name="Perotto S."/>
            <person name="Kohler A."/>
            <person name="Nagy L.G."/>
            <person name="Floudas D."/>
            <person name="Copeland A."/>
            <person name="Barry K.W."/>
            <person name="Cichocki N."/>
            <person name="Veneault-Fourrey C."/>
            <person name="LaButti K."/>
            <person name="Lindquist E.A."/>
            <person name="Lipzen A."/>
            <person name="Lundell T."/>
            <person name="Morin E."/>
            <person name="Murat C."/>
            <person name="Sun H."/>
            <person name="Tunlid A."/>
            <person name="Henrissat B."/>
            <person name="Grigoriev I.V."/>
            <person name="Hibbett D.S."/>
            <person name="Martin F."/>
            <person name="Nordberg H.P."/>
            <person name="Cantor M.N."/>
            <person name="Hua S.X."/>
        </authorList>
    </citation>
    <scope>NUCLEOTIDE SEQUENCE [LARGE SCALE GENOMIC DNA]</scope>
    <source>
        <strain evidence="2 3">MUT 4182</strain>
    </source>
</reference>
<dbReference type="SUPFAM" id="SSF56112">
    <property type="entry name" value="Protein kinase-like (PK-like)"/>
    <property type="match status" value="1"/>
</dbReference>
<dbReference type="PANTHER" id="PTHR44329">
    <property type="entry name" value="SERINE/THREONINE-PROTEIN KINASE TNNI3K-RELATED"/>
    <property type="match status" value="1"/>
</dbReference>
<organism evidence="2 3">
    <name type="scientific">Tulasnella calospora MUT 4182</name>
    <dbReference type="NCBI Taxonomy" id="1051891"/>
    <lineage>
        <taxon>Eukaryota</taxon>
        <taxon>Fungi</taxon>
        <taxon>Dikarya</taxon>
        <taxon>Basidiomycota</taxon>
        <taxon>Agaricomycotina</taxon>
        <taxon>Agaricomycetes</taxon>
        <taxon>Cantharellales</taxon>
        <taxon>Tulasnellaceae</taxon>
        <taxon>Tulasnella</taxon>
    </lineage>
</organism>
<feature type="domain" description="Protein kinase" evidence="1">
    <location>
        <begin position="1"/>
        <end position="115"/>
    </location>
</feature>
<dbReference type="Pfam" id="PF07714">
    <property type="entry name" value="PK_Tyr_Ser-Thr"/>
    <property type="match status" value="1"/>
</dbReference>
<dbReference type="STRING" id="1051891.A0A0C3Q6B4"/>
<sequence length="115" mass="12920">RIRREAVIWKTAIHPNILPFIGYKVVDGLPCLISPWCQHGNLARYITQNTKIKDSDKLKLLCDAARGLAHLHSLTPLIVHGDIKPENVVVKNNLEASYVISEFRDCSPGPREQLA</sequence>
<dbReference type="AlphaFoldDB" id="A0A0C3Q6B4"/>
<dbReference type="InterPro" id="IPR000719">
    <property type="entry name" value="Prot_kinase_dom"/>
</dbReference>
<gene>
    <name evidence="2" type="ORF">M407DRAFT_224597</name>
</gene>
<evidence type="ECO:0000259" key="1">
    <source>
        <dbReference type="PROSITE" id="PS50011"/>
    </source>
</evidence>
<dbReference type="OrthoDB" id="2685442at2759"/>
<protein>
    <recommendedName>
        <fullName evidence="1">Protein kinase domain-containing protein</fullName>
    </recommendedName>
</protein>
<dbReference type="InterPro" id="IPR001245">
    <property type="entry name" value="Ser-Thr/Tyr_kinase_cat_dom"/>
</dbReference>
<dbReference type="InterPro" id="IPR008271">
    <property type="entry name" value="Ser/Thr_kinase_AS"/>
</dbReference>
<proteinExistence type="predicted"/>
<accession>A0A0C3Q6B4</accession>
<dbReference type="GO" id="GO:0004674">
    <property type="term" value="F:protein serine/threonine kinase activity"/>
    <property type="evidence" value="ECO:0007669"/>
    <property type="project" value="TreeGrafter"/>
</dbReference>
<dbReference type="InterPro" id="IPR051681">
    <property type="entry name" value="Ser/Thr_Kinases-Pseudokinases"/>
</dbReference>
<dbReference type="InterPro" id="IPR011009">
    <property type="entry name" value="Kinase-like_dom_sf"/>
</dbReference>
<reference evidence="3" key="2">
    <citation type="submission" date="2015-01" db="EMBL/GenBank/DDBJ databases">
        <title>Evolutionary Origins and Diversification of the Mycorrhizal Mutualists.</title>
        <authorList>
            <consortium name="DOE Joint Genome Institute"/>
            <consortium name="Mycorrhizal Genomics Consortium"/>
            <person name="Kohler A."/>
            <person name="Kuo A."/>
            <person name="Nagy L.G."/>
            <person name="Floudas D."/>
            <person name="Copeland A."/>
            <person name="Barry K.W."/>
            <person name="Cichocki N."/>
            <person name="Veneault-Fourrey C."/>
            <person name="LaButti K."/>
            <person name="Lindquist E.A."/>
            <person name="Lipzen A."/>
            <person name="Lundell T."/>
            <person name="Morin E."/>
            <person name="Murat C."/>
            <person name="Riley R."/>
            <person name="Ohm R."/>
            <person name="Sun H."/>
            <person name="Tunlid A."/>
            <person name="Henrissat B."/>
            <person name="Grigoriev I.V."/>
            <person name="Hibbett D.S."/>
            <person name="Martin F."/>
        </authorList>
    </citation>
    <scope>NUCLEOTIDE SEQUENCE [LARGE SCALE GENOMIC DNA]</scope>
    <source>
        <strain evidence="3">MUT 4182</strain>
    </source>
</reference>
<dbReference type="PROSITE" id="PS50011">
    <property type="entry name" value="PROTEIN_KINASE_DOM"/>
    <property type="match status" value="1"/>
</dbReference>
<dbReference type="PROSITE" id="PS00108">
    <property type="entry name" value="PROTEIN_KINASE_ST"/>
    <property type="match status" value="1"/>
</dbReference>
<feature type="non-terminal residue" evidence="2">
    <location>
        <position position="1"/>
    </location>
</feature>
<keyword evidence="3" id="KW-1185">Reference proteome</keyword>
<dbReference type="HOGENOM" id="CLU_000288_7_22_1"/>
<dbReference type="PANTHER" id="PTHR44329:SF214">
    <property type="entry name" value="PROTEIN KINASE DOMAIN-CONTAINING PROTEIN"/>
    <property type="match status" value="1"/>
</dbReference>
<evidence type="ECO:0000313" key="3">
    <source>
        <dbReference type="Proteomes" id="UP000054248"/>
    </source>
</evidence>
<dbReference type="Gene3D" id="1.10.510.10">
    <property type="entry name" value="Transferase(Phosphotransferase) domain 1"/>
    <property type="match status" value="1"/>
</dbReference>
<evidence type="ECO:0000313" key="2">
    <source>
        <dbReference type="EMBL" id="KIO18819.1"/>
    </source>
</evidence>
<dbReference type="EMBL" id="KN823258">
    <property type="protein sequence ID" value="KIO18819.1"/>
    <property type="molecule type" value="Genomic_DNA"/>
</dbReference>
<dbReference type="GO" id="GO:0005524">
    <property type="term" value="F:ATP binding"/>
    <property type="evidence" value="ECO:0007669"/>
    <property type="project" value="InterPro"/>
</dbReference>
<dbReference type="Proteomes" id="UP000054248">
    <property type="component" value="Unassembled WGS sequence"/>
</dbReference>
<name>A0A0C3Q6B4_9AGAM</name>